<feature type="compositionally biased region" description="Polar residues" evidence="1">
    <location>
        <begin position="289"/>
        <end position="310"/>
    </location>
</feature>
<feature type="compositionally biased region" description="Basic residues" evidence="1">
    <location>
        <begin position="603"/>
        <end position="640"/>
    </location>
</feature>
<feature type="compositionally biased region" description="Low complexity" evidence="1">
    <location>
        <begin position="268"/>
        <end position="283"/>
    </location>
</feature>
<keyword evidence="3" id="KW-1185">Reference proteome</keyword>
<dbReference type="AlphaFoldDB" id="A0AAN9BJX8"/>
<protein>
    <submittedName>
        <fullName evidence="2">Uncharacterized protein</fullName>
    </submittedName>
</protein>
<feature type="compositionally biased region" description="Basic and acidic residues" evidence="1">
    <location>
        <begin position="1002"/>
        <end position="1016"/>
    </location>
</feature>
<feature type="compositionally biased region" description="Polar residues" evidence="1">
    <location>
        <begin position="810"/>
        <end position="836"/>
    </location>
</feature>
<dbReference type="EMBL" id="JBAMIC010000004">
    <property type="protein sequence ID" value="KAK7107681.1"/>
    <property type="molecule type" value="Genomic_DNA"/>
</dbReference>
<dbReference type="Proteomes" id="UP001374579">
    <property type="component" value="Unassembled WGS sequence"/>
</dbReference>
<evidence type="ECO:0000313" key="3">
    <source>
        <dbReference type="Proteomes" id="UP001374579"/>
    </source>
</evidence>
<feature type="region of interest" description="Disordered" evidence="1">
    <location>
        <begin position="810"/>
        <end position="1023"/>
    </location>
</feature>
<feature type="compositionally biased region" description="Pro residues" evidence="1">
    <location>
        <begin position="508"/>
        <end position="524"/>
    </location>
</feature>
<feature type="compositionally biased region" description="Low complexity" evidence="1">
    <location>
        <begin position="641"/>
        <end position="692"/>
    </location>
</feature>
<feature type="compositionally biased region" description="Polar residues" evidence="1">
    <location>
        <begin position="488"/>
        <end position="497"/>
    </location>
</feature>
<feature type="region of interest" description="Disordered" evidence="1">
    <location>
        <begin position="241"/>
        <end position="311"/>
    </location>
</feature>
<feature type="compositionally biased region" description="Low complexity" evidence="1">
    <location>
        <begin position="525"/>
        <end position="539"/>
    </location>
</feature>
<feature type="compositionally biased region" description="Acidic residues" evidence="1">
    <location>
        <begin position="905"/>
        <end position="920"/>
    </location>
</feature>
<feature type="compositionally biased region" description="Low complexity" evidence="1">
    <location>
        <begin position="584"/>
        <end position="602"/>
    </location>
</feature>
<organism evidence="2 3">
    <name type="scientific">Littorina saxatilis</name>
    <dbReference type="NCBI Taxonomy" id="31220"/>
    <lineage>
        <taxon>Eukaryota</taxon>
        <taxon>Metazoa</taxon>
        <taxon>Spiralia</taxon>
        <taxon>Lophotrochozoa</taxon>
        <taxon>Mollusca</taxon>
        <taxon>Gastropoda</taxon>
        <taxon>Caenogastropoda</taxon>
        <taxon>Littorinimorpha</taxon>
        <taxon>Littorinoidea</taxon>
        <taxon>Littorinidae</taxon>
        <taxon>Littorina</taxon>
    </lineage>
</organism>
<comment type="caution">
    <text evidence="2">The sequence shown here is derived from an EMBL/GenBank/DDBJ whole genome shotgun (WGS) entry which is preliminary data.</text>
</comment>
<feature type="compositionally biased region" description="Low complexity" evidence="1">
    <location>
        <begin position="417"/>
        <end position="433"/>
    </location>
</feature>
<sequence>MDDDSCGKFIGSLTKYLQSLCHSYVDFDAGVELVGHIYLNVDTGKKIDYVLNESVCKNGANVVKFTSNSYHAQPVEKQKKETPKKDPPKESEKKKKNDEDDVIIVGTEGGRRNRQQQQQGASPSRSQGQHGHMQQRGAAVGHQGQNRMGPAQGGLFRQPRGPNPRLGGPVPRPGGYTYQPRQRLTYPGQPRNFLNVGPGYNPRMRQPHYPQPRGAQPQGVRSMNPVDNDVTFMREEYVAGQPNNRAGAQPGVTMPGQQPGYPYPPHQVAPHHQQQQPPHMAPQRYMPPYTQSGQPTTMSGPLTAGPSTSMGVAMTAGQPTSMSTAGQPMNMMAGQGQEGSMAGAAPTSTIPSIFHSTAQPVSVSGGMPLPVTTHTIFDSGPVMSTDMSVTVQQPAGGEIPPAGTDPLAIAMTAAGVGAPSATSGAAPSTTGAPMNTSQPGLLIGQVWSESAAAPEAGAQSQPVSGSTLPYPQTPPTVSTPTAGPLSSPLPTTSTAGHSGNVFDVFNQHPPPTTTQPHGMPPTSQPQPFSSQFSPSHTQTGAVSQNSAGGSGEGGEFSALVSELQAFNQQPGTQAPGNNTHHPHGTSSSTHPTSTSNAYPHGTSPHHPHGTSPHHPHGTSPHHPHGTSPHHPHGSSPHHPHGTSTYPTTSSAYPPGASTYPPSSSYPPASSSQAPSNSSLPPPGSSHGYPSQSHRGGTPTDDRANSYPMPGGDYRHRTVKKDPGDIEVNMATNVIHESTEAAASEASETFLAPQGMGGHGGLEAYRKRSGSASSHSRGTPSPSSASLVGPESVVIETKPFLQHISSDYDSGCDTASASTGDRLTSPQGAPLSGSQSHMRPLSIPLVPVDSPSSSTKSVDVKQERPSVDEPDSETTESVRTAETEWTPRGPESDWVTDMSALGNSEDSMESESDTAQDDDDPNYTPGRPIDSEKGIGKRTRGKHPEKGQKGKRRRTDAPDSEDGGEEHQSVNTEGATGEEEEEEGPQLPYLSPPPPPDPESEQSEQHHEDDGDDRDGSPETMYKPGSFILINSYKDSERSSRTRPTHVPAEVIVTPSRETDGVWVHTLAPAGNGLWRLPSIDQLADMRVEPDDIVKILDRANVRIIGAKVFYKFDDMAKGKVGKVKSTPKKVRKNQLNK</sequence>
<feature type="region of interest" description="Disordered" evidence="1">
    <location>
        <begin position="71"/>
        <end position="196"/>
    </location>
</feature>
<proteinExistence type="predicted"/>
<evidence type="ECO:0000256" key="1">
    <source>
        <dbReference type="SAM" id="MobiDB-lite"/>
    </source>
</evidence>
<feature type="compositionally biased region" description="Basic and acidic residues" evidence="1">
    <location>
        <begin position="712"/>
        <end position="723"/>
    </location>
</feature>
<feature type="compositionally biased region" description="Low complexity" evidence="1">
    <location>
        <begin position="157"/>
        <end position="175"/>
    </location>
</feature>
<feature type="compositionally biased region" description="Polar residues" evidence="1">
    <location>
        <begin position="564"/>
        <end position="578"/>
    </location>
</feature>
<evidence type="ECO:0000313" key="2">
    <source>
        <dbReference type="EMBL" id="KAK7107681.1"/>
    </source>
</evidence>
<feature type="region of interest" description="Disordered" evidence="1">
    <location>
        <begin position="417"/>
        <end position="439"/>
    </location>
</feature>
<gene>
    <name evidence="2" type="ORF">V1264_015563</name>
</gene>
<feature type="compositionally biased region" description="Basic and acidic residues" evidence="1">
    <location>
        <begin position="74"/>
        <end position="98"/>
    </location>
</feature>
<name>A0AAN9BJX8_9CAEN</name>
<feature type="compositionally biased region" description="Low complexity" evidence="1">
    <location>
        <begin position="769"/>
        <end position="785"/>
    </location>
</feature>
<feature type="compositionally biased region" description="Basic and acidic residues" evidence="1">
    <location>
        <begin position="857"/>
        <end position="866"/>
    </location>
</feature>
<feature type="compositionally biased region" description="Polar residues" evidence="1">
    <location>
        <begin position="458"/>
        <end position="481"/>
    </location>
</feature>
<feature type="compositionally biased region" description="Low complexity" evidence="1">
    <location>
        <begin position="115"/>
        <end position="129"/>
    </location>
</feature>
<accession>A0AAN9BJX8</accession>
<feature type="region of interest" description="Disordered" evidence="1">
    <location>
        <begin position="451"/>
        <end position="723"/>
    </location>
</feature>
<reference evidence="2 3" key="1">
    <citation type="submission" date="2024-02" db="EMBL/GenBank/DDBJ databases">
        <title>Chromosome-scale genome assembly of the rough periwinkle Littorina saxatilis.</title>
        <authorList>
            <person name="De Jode A."/>
            <person name="Faria R."/>
            <person name="Formenti G."/>
            <person name="Sims Y."/>
            <person name="Smith T.P."/>
            <person name="Tracey A."/>
            <person name="Wood J.M.D."/>
            <person name="Zagrodzka Z.B."/>
            <person name="Johannesson K."/>
            <person name="Butlin R.K."/>
            <person name="Leder E.H."/>
        </authorList>
    </citation>
    <scope>NUCLEOTIDE SEQUENCE [LARGE SCALE GENOMIC DNA]</scope>
    <source>
        <strain evidence="2">Snail1</strain>
        <tissue evidence="2">Muscle</tissue>
    </source>
</reference>
<feature type="region of interest" description="Disordered" evidence="1">
    <location>
        <begin position="750"/>
        <end position="788"/>
    </location>
</feature>